<organism evidence="2 3">
    <name type="scientific">Methylobacterium crusticola</name>
    <dbReference type="NCBI Taxonomy" id="1697972"/>
    <lineage>
        <taxon>Bacteria</taxon>
        <taxon>Pseudomonadati</taxon>
        <taxon>Pseudomonadota</taxon>
        <taxon>Alphaproteobacteria</taxon>
        <taxon>Hyphomicrobiales</taxon>
        <taxon>Methylobacteriaceae</taxon>
        <taxon>Methylobacterium</taxon>
    </lineage>
</organism>
<dbReference type="EMBL" id="BPQH01000008">
    <property type="protein sequence ID" value="GJD50021.1"/>
    <property type="molecule type" value="Genomic_DNA"/>
</dbReference>
<dbReference type="Pfam" id="PF13489">
    <property type="entry name" value="Methyltransf_23"/>
    <property type="match status" value="1"/>
</dbReference>
<evidence type="ECO:0000313" key="2">
    <source>
        <dbReference type="EMBL" id="GJD50021.1"/>
    </source>
</evidence>
<dbReference type="Pfam" id="PF00535">
    <property type="entry name" value="Glycos_transf_2"/>
    <property type="match status" value="1"/>
</dbReference>
<dbReference type="PANTHER" id="PTHR43685:SF2">
    <property type="entry name" value="GLYCOSYLTRANSFERASE 2-LIKE DOMAIN-CONTAINING PROTEIN"/>
    <property type="match status" value="1"/>
</dbReference>
<dbReference type="SUPFAM" id="SSF53448">
    <property type="entry name" value="Nucleotide-diphospho-sugar transferases"/>
    <property type="match status" value="1"/>
</dbReference>
<feature type="domain" description="Glycosyltransferase 2-like" evidence="1">
    <location>
        <begin position="23"/>
        <end position="178"/>
    </location>
</feature>
<evidence type="ECO:0000313" key="3">
    <source>
        <dbReference type="Proteomes" id="UP001055167"/>
    </source>
</evidence>
<dbReference type="SUPFAM" id="SSF53335">
    <property type="entry name" value="S-adenosyl-L-methionine-dependent methyltransferases"/>
    <property type="match status" value="1"/>
</dbReference>
<evidence type="ECO:0000259" key="1">
    <source>
        <dbReference type="Pfam" id="PF00535"/>
    </source>
</evidence>
<reference evidence="2" key="1">
    <citation type="journal article" date="2021" name="Front. Microbiol.">
        <title>Comprehensive Comparative Genomics and Phenotyping of Methylobacterium Species.</title>
        <authorList>
            <person name="Alessa O."/>
            <person name="Ogura Y."/>
            <person name="Fujitani Y."/>
            <person name="Takami H."/>
            <person name="Hayashi T."/>
            <person name="Sahin N."/>
            <person name="Tani A."/>
        </authorList>
    </citation>
    <scope>NUCLEOTIDE SEQUENCE</scope>
    <source>
        <strain evidence="2">KCTC 52305</strain>
    </source>
</reference>
<gene>
    <name evidence="2" type="ORF">OPKNFCMD_2757</name>
</gene>
<dbReference type="InterPro" id="IPR050834">
    <property type="entry name" value="Glycosyltransf_2"/>
</dbReference>
<protein>
    <recommendedName>
        <fullName evidence="1">Glycosyltransferase 2-like domain-containing protein</fullName>
    </recommendedName>
</protein>
<proteinExistence type="predicted"/>
<dbReference type="InterPro" id="IPR001173">
    <property type="entry name" value="Glyco_trans_2-like"/>
</dbReference>
<comment type="caution">
    <text evidence="2">The sequence shown here is derived from an EMBL/GenBank/DDBJ whole genome shotgun (WGS) entry which is preliminary data.</text>
</comment>
<reference evidence="2" key="2">
    <citation type="submission" date="2021-08" db="EMBL/GenBank/DDBJ databases">
        <authorList>
            <person name="Tani A."/>
            <person name="Ola A."/>
            <person name="Ogura Y."/>
            <person name="Katsura K."/>
            <person name="Hayashi T."/>
        </authorList>
    </citation>
    <scope>NUCLEOTIDE SEQUENCE</scope>
    <source>
        <strain evidence="2">KCTC 52305</strain>
    </source>
</reference>
<dbReference type="PANTHER" id="PTHR43685">
    <property type="entry name" value="GLYCOSYLTRANSFERASE"/>
    <property type="match status" value="1"/>
</dbReference>
<dbReference type="Gene3D" id="3.90.550.10">
    <property type="entry name" value="Spore Coat Polysaccharide Biosynthesis Protein SpsA, Chain A"/>
    <property type="match status" value="1"/>
</dbReference>
<dbReference type="InterPro" id="IPR029044">
    <property type="entry name" value="Nucleotide-diphossugar_trans"/>
</dbReference>
<accession>A0ABQ4QY89</accession>
<dbReference type="Proteomes" id="UP001055167">
    <property type="component" value="Unassembled WGS sequence"/>
</dbReference>
<dbReference type="Gene3D" id="3.40.50.150">
    <property type="entry name" value="Vaccinia Virus protein VP39"/>
    <property type="match status" value="1"/>
</dbReference>
<dbReference type="CDD" id="cd02440">
    <property type="entry name" value="AdoMet_MTases"/>
    <property type="match status" value="1"/>
</dbReference>
<dbReference type="InterPro" id="IPR029063">
    <property type="entry name" value="SAM-dependent_MTases_sf"/>
</dbReference>
<sequence>MGAPVATPSRDTPIRPTDAASVTVVVTTYNHAHFLNEALASVAAQTRAPEDVVVVDDGSSDDPTAVVARWPGVRLIRQPNQGLSAARNTGLAAAATTHVLFLDADDRLRASAVAQGLAASARAPDAALVYGAHQMIDRDGGRIGEAVYRAAGGDPVAALLHHNVIGMHATVLYRREILAAAGGFDPALRRCEDYDVYLRLAHRHGIASHPAVVADYRWHESNMSYDFGAMRDAALAVHARYRPGPEADPAWRRAWAEGRRFWRGYYAERALRSGGLSLRGLTAAARLGPAWTAGEVARRAAIRLGGAVSGRAGFRLRRRLVGRGAPPIGRIDFGDFGTPWPVSPDFGWDRGLPVDRHYIERFLEGAAADIRGRVLEIGDDAYSRRFGGSRIERQDILHVQAGHPGATIIGDLSLAGTLPRDAFDCIVLTQTLHLIFDMGRALRQLHDALKPGGVLLLTVPGISPVDRGEWSTTWFWSLTPAALARLLGDAFGPGAALVEHHGNVYAATAFLQGLALSEVDPRKLDIVDEAYPMIVSARARRER</sequence>
<name>A0ABQ4QY89_9HYPH</name>
<dbReference type="RefSeq" id="WP_128562184.1">
    <property type="nucleotide sequence ID" value="NZ_BPQH01000008.1"/>
</dbReference>
<keyword evidence="3" id="KW-1185">Reference proteome</keyword>